<feature type="binding site" evidence="13">
    <location>
        <begin position="12"/>
        <end position="14"/>
    </location>
    <ligand>
        <name>substrate</name>
    </ligand>
</feature>
<dbReference type="GO" id="GO:0046872">
    <property type="term" value="F:metal ion binding"/>
    <property type="evidence" value="ECO:0007669"/>
    <property type="project" value="UniProtKB-KW"/>
</dbReference>
<evidence type="ECO:0000256" key="6">
    <source>
        <dbReference type="ARBA" id="ARBA00022723"/>
    </source>
</evidence>
<dbReference type="InterPro" id="IPR002139">
    <property type="entry name" value="Ribo/fructo_kinase"/>
</dbReference>
<evidence type="ECO:0000256" key="2">
    <source>
        <dbReference type="ARBA" id="ARBA00012035"/>
    </source>
</evidence>
<evidence type="ECO:0000256" key="1">
    <source>
        <dbReference type="ARBA" id="ARBA00005380"/>
    </source>
</evidence>
<dbReference type="PANTHER" id="PTHR10584">
    <property type="entry name" value="SUGAR KINASE"/>
    <property type="match status" value="1"/>
</dbReference>
<feature type="binding site" evidence="13">
    <location>
        <position position="290"/>
    </location>
    <ligand>
        <name>K(+)</name>
        <dbReference type="ChEBI" id="CHEBI:29103"/>
    </ligand>
</feature>
<comment type="similarity">
    <text evidence="1">Belongs to the carbohydrate kinase pfkB family.</text>
</comment>
<sequence length="303" mass="31557">MTNKVVVLGSLNVDRILQMDRVPEPGETLALNNQDMAGGGKGANQAIAAARSGAQTSFIGRVGADENGKFMLQQLVNSGVTTDLVAVDEDAGTGQAFVMVEKSGENRILIYGGANAQLSAADVKKAQAQIAAADLMVAQLETPVETTQFAFQMAKELGVKTILNPAPAVAKLPAELLKNTDVITPNETEVEILTGIAVTDEAAMLKAAQRLHDLGVATVIITLGSKGVFYDDGAQHGIVPAFKVQAVDTTAAGDTFLGALSSELNPDLSNLKTAIEYGNKASSLAVQKMGAQPSIPTRKDILK</sequence>
<comment type="activity regulation">
    <text evidence="13">Activated by a monovalent cation that binds near, but not in, the active site. The most likely occupant of the site in vivo is potassium. Ion binding induces a conformational change that may alter substrate affinity.</text>
</comment>
<organism evidence="15 16">
    <name type="scientific">Pediococcus acidilactici</name>
    <dbReference type="NCBI Taxonomy" id="1254"/>
    <lineage>
        <taxon>Bacteria</taxon>
        <taxon>Bacillati</taxon>
        <taxon>Bacillota</taxon>
        <taxon>Bacilli</taxon>
        <taxon>Lactobacillales</taxon>
        <taxon>Lactobacillaceae</taxon>
        <taxon>Pediococcus</taxon>
        <taxon>Pediococcus acidilactici group</taxon>
    </lineage>
</organism>
<dbReference type="InterPro" id="IPR011611">
    <property type="entry name" value="PfkB_dom"/>
</dbReference>
<feature type="active site" description="Proton acceptor" evidence="13">
    <location>
        <position position="254"/>
    </location>
</feature>
<evidence type="ECO:0000256" key="12">
    <source>
        <dbReference type="ARBA" id="ARBA00023277"/>
    </source>
</evidence>
<feature type="binding site" evidence="13">
    <location>
        <position position="141"/>
    </location>
    <ligand>
        <name>substrate</name>
    </ligand>
</feature>
<dbReference type="InterPro" id="IPR029056">
    <property type="entry name" value="Ribokinase-like"/>
</dbReference>
<dbReference type="CDD" id="cd01174">
    <property type="entry name" value="ribokinase"/>
    <property type="match status" value="1"/>
</dbReference>
<dbReference type="InterPro" id="IPR011877">
    <property type="entry name" value="Ribokinase"/>
</dbReference>
<dbReference type="NCBIfam" id="NF008353">
    <property type="entry name" value="PRK11142.1"/>
    <property type="match status" value="1"/>
</dbReference>
<keyword evidence="10 13" id="KW-0460">Magnesium</keyword>
<evidence type="ECO:0000313" key="15">
    <source>
        <dbReference type="EMBL" id="MDV2621395.1"/>
    </source>
</evidence>
<evidence type="ECO:0000256" key="9">
    <source>
        <dbReference type="ARBA" id="ARBA00022840"/>
    </source>
</evidence>
<reference evidence="15" key="2">
    <citation type="submission" date="2023-10" db="EMBL/GenBank/DDBJ databases">
        <authorList>
            <person name="Khurajog B."/>
        </authorList>
    </citation>
    <scope>NUCLEOTIDE SEQUENCE</scope>
    <source>
        <strain evidence="15">BF9</strain>
    </source>
</reference>
<dbReference type="Proteomes" id="UP001280897">
    <property type="component" value="Unassembled WGS sequence"/>
</dbReference>
<dbReference type="EMBL" id="JAWJAV010000004">
    <property type="protein sequence ID" value="MDV2621395.1"/>
    <property type="molecule type" value="Genomic_DNA"/>
</dbReference>
<dbReference type="HAMAP" id="MF_01987">
    <property type="entry name" value="Ribokinase"/>
    <property type="match status" value="1"/>
</dbReference>
<keyword evidence="11 13" id="KW-0630">Potassium</keyword>
<dbReference type="Pfam" id="PF00294">
    <property type="entry name" value="PfkB"/>
    <property type="match status" value="1"/>
</dbReference>
<dbReference type="PROSITE" id="PS00584">
    <property type="entry name" value="PFKB_KINASES_2"/>
    <property type="match status" value="1"/>
</dbReference>
<comment type="similarity">
    <text evidence="13">Belongs to the carbohydrate kinase PfkB family. Ribokinase subfamily.</text>
</comment>
<dbReference type="GeneID" id="57366183"/>
<evidence type="ECO:0000256" key="4">
    <source>
        <dbReference type="ARBA" id="ARBA00022490"/>
    </source>
</evidence>
<feature type="domain" description="Carbohydrate kinase PfkB" evidence="14">
    <location>
        <begin position="3"/>
        <end position="298"/>
    </location>
</feature>
<feature type="binding site" evidence="13">
    <location>
        <begin position="253"/>
        <end position="254"/>
    </location>
    <ligand>
        <name>ATP</name>
        <dbReference type="ChEBI" id="CHEBI:30616"/>
    </ligand>
</feature>
<keyword evidence="6 13" id="KW-0479">Metal-binding</keyword>
<evidence type="ECO:0000256" key="11">
    <source>
        <dbReference type="ARBA" id="ARBA00022958"/>
    </source>
</evidence>
<feature type="binding site" evidence="13">
    <location>
        <position position="285"/>
    </location>
    <ligand>
        <name>K(+)</name>
        <dbReference type="ChEBI" id="CHEBI:29103"/>
    </ligand>
</feature>
<keyword evidence="7 13" id="KW-0547">Nucleotide-binding</keyword>
<dbReference type="PRINTS" id="PR00990">
    <property type="entry name" value="RIBOKINASE"/>
</dbReference>
<evidence type="ECO:0000256" key="13">
    <source>
        <dbReference type="HAMAP-Rule" id="MF_01987"/>
    </source>
</evidence>
<accession>A0AAW8YFY0</accession>
<keyword evidence="12 13" id="KW-0119">Carbohydrate metabolism</keyword>
<gene>
    <name evidence="13 15" type="primary">rbsK</name>
    <name evidence="15" type="ORF">R0G89_06565</name>
</gene>
<evidence type="ECO:0000256" key="7">
    <source>
        <dbReference type="ARBA" id="ARBA00022741"/>
    </source>
</evidence>
<dbReference type="InterPro" id="IPR002173">
    <property type="entry name" value="Carboh/pur_kinase_PfkB_CS"/>
</dbReference>
<feature type="binding site" evidence="13">
    <location>
        <begin position="222"/>
        <end position="227"/>
    </location>
    <ligand>
        <name>ATP</name>
        <dbReference type="ChEBI" id="CHEBI:30616"/>
    </ligand>
</feature>
<dbReference type="SUPFAM" id="SSF53613">
    <property type="entry name" value="Ribokinase-like"/>
    <property type="match status" value="1"/>
</dbReference>
<comment type="caution">
    <text evidence="15">The sequence shown here is derived from an EMBL/GenBank/DDBJ whole genome shotgun (WGS) entry which is preliminary data.</text>
</comment>
<feature type="binding site" evidence="13">
    <location>
        <position position="254"/>
    </location>
    <ligand>
        <name>substrate</name>
    </ligand>
</feature>
<feature type="binding site" evidence="13">
    <location>
        <position position="288"/>
    </location>
    <ligand>
        <name>K(+)</name>
        <dbReference type="ChEBI" id="CHEBI:29103"/>
    </ligand>
</feature>
<dbReference type="FunFam" id="3.40.1190.20:FF:000012">
    <property type="entry name" value="Ribokinase"/>
    <property type="match status" value="1"/>
</dbReference>
<proteinExistence type="inferred from homology"/>
<keyword evidence="4 13" id="KW-0963">Cytoplasm</keyword>
<dbReference type="EC" id="2.7.1.15" evidence="2 13"/>
<comment type="subunit">
    <text evidence="13">Homodimer.</text>
</comment>
<name>A0AAW8YFY0_PEDAC</name>
<feature type="binding site" evidence="13">
    <location>
        <position position="248"/>
    </location>
    <ligand>
        <name>K(+)</name>
        <dbReference type="ChEBI" id="CHEBI:29103"/>
    </ligand>
</feature>
<dbReference type="GO" id="GO:0004747">
    <property type="term" value="F:ribokinase activity"/>
    <property type="evidence" value="ECO:0007669"/>
    <property type="project" value="UniProtKB-UniRule"/>
</dbReference>
<feature type="binding site" evidence="13">
    <location>
        <position position="279"/>
    </location>
    <ligand>
        <name>ATP</name>
        <dbReference type="ChEBI" id="CHEBI:30616"/>
    </ligand>
</feature>
<dbReference type="GO" id="GO:0005524">
    <property type="term" value="F:ATP binding"/>
    <property type="evidence" value="ECO:0007669"/>
    <property type="project" value="UniProtKB-UniRule"/>
</dbReference>
<comment type="caution">
    <text evidence="13">Lacks conserved residue(s) required for the propagation of feature annotation.</text>
</comment>
<dbReference type="PANTHER" id="PTHR10584:SF166">
    <property type="entry name" value="RIBOKINASE"/>
    <property type="match status" value="1"/>
</dbReference>
<comment type="subcellular location">
    <subcellularLocation>
        <location evidence="13">Cytoplasm</location>
    </subcellularLocation>
</comment>
<keyword evidence="9 13" id="KW-0067">ATP-binding</keyword>
<feature type="binding site" evidence="13">
    <location>
        <position position="250"/>
    </location>
    <ligand>
        <name>K(+)</name>
        <dbReference type="ChEBI" id="CHEBI:29103"/>
    </ligand>
</feature>
<reference evidence="15" key="1">
    <citation type="journal article" date="2023" name="PeerJ">
        <title>Selection and evaluation of lactic acid bacteria from chicken feces in Thailand as potential probiotics.</title>
        <authorList>
            <person name="Khurajog B."/>
            <person name="Disastra Y."/>
            <person name="Lawwyne L.D."/>
            <person name="Sirichokchatchawan W."/>
            <person name="Niyomtham W."/>
            <person name="Yindee J."/>
            <person name="Hampson D.J."/>
            <person name="Prapasarakul N."/>
        </authorList>
    </citation>
    <scope>NUCLEOTIDE SEQUENCE</scope>
    <source>
        <strain evidence="15">BF9</strain>
    </source>
</reference>
<evidence type="ECO:0000256" key="10">
    <source>
        <dbReference type="ARBA" id="ARBA00022842"/>
    </source>
</evidence>
<keyword evidence="8 13" id="KW-0418">Kinase</keyword>
<feature type="binding site" evidence="13">
    <location>
        <position position="294"/>
    </location>
    <ligand>
        <name>K(+)</name>
        <dbReference type="ChEBI" id="CHEBI:29103"/>
    </ligand>
</feature>
<comment type="catalytic activity">
    <reaction evidence="13">
        <text>D-ribose + ATP = D-ribose 5-phosphate + ADP + H(+)</text>
        <dbReference type="Rhea" id="RHEA:13697"/>
        <dbReference type="ChEBI" id="CHEBI:15378"/>
        <dbReference type="ChEBI" id="CHEBI:30616"/>
        <dbReference type="ChEBI" id="CHEBI:47013"/>
        <dbReference type="ChEBI" id="CHEBI:78346"/>
        <dbReference type="ChEBI" id="CHEBI:456216"/>
        <dbReference type="EC" id="2.7.1.15"/>
    </reaction>
</comment>
<comment type="function">
    <text evidence="13">Catalyzes the phosphorylation of ribose at O-5 in a reaction requiring ATP and magnesium. The resulting D-ribose-5-phosphate can then be used either for sythesis of nucleotides, histidine, and tryptophan, or as a component of the pentose phosphate pathway.</text>
</comment>
<evidence type="ECO:0000256" key="8">
    <source>
        <dbReference type="ARBA" id="ARBA00022777"/>
    </source>
</evidence>
<comment type="pathway">
    <text evidence="13">Carbohydrate metabolism; D-ribose degradation; D-ribose 5-phosphate from beta-D-ribopyranose: step 2/2.</text>
</comment>
<evidence type="ECO:0000256" key="5">
    <source>
        <dbReference type="ARBA" id="ARBA00022679"/>
    </source>
</evidence>
<comment type="cofactor">
    <cofactor evidence="13">
        <name>Mg(2+)</name>
        <dbReference type="ChEBI" id="CHEBI:18420"/>
    </cofactor>
    <text evidence="13">Requires a divalent cation, most likely magnesium in vivo, as an electrophilic catalyst to aid phosphoryl group transfer. It is the chelate of the metal and the nucleotide that is the actual substrate.</text>
</comment>
<evidence type="ECO:0000256" key="3">
    <source>
        <dbReference type="ARBA" id="ARBA00016943"/>
    </source>
</evidence>
<evidence type="ECO:0000259" key="14">
    <source>
        <dbReference type="Pfam" id="PF00294"/>
    </source>
</evidence>
<dbReference type="GO" id="GO:0005829">
    <property type="term" value="C:cytosol"/>
    <property type="evidence" value="ECO:0007669"/>
    <property type="project" value="TreeGrafter"/>
</dbReference>
<feature type="binding site" evidence="13">
    <location>
        <begin position="40"/>
        <end position="44"/>
    </location>
    <ligand>
        <name>substrate</name>
    </ligand>
</feature>
<dbReference type="RefSeq" id="WP_008842336.1">
    <property type="nucleotide sequence ID" value="NZ_CP035151.1"/>
</dbReference>
<dbReference type="Gene3D" id="3.40.1190.20">
    <property type="match status" value="1"/>
</dbReference>
<protein>
    <recommendedName>
        <fullName evidence="3 13">Ribokinase</fullName>
        <shortName evidence="13">RK</shortName>
        <ecNumber evidence="2 13">2.7.1.15</ecNumber>
    </recommendedName>
</protein>
<evidence type="ECO:0000313" key="16">
    <source>
        <dbReference type="Proteomes" id="UP001280897"/>
    </source>
</evidence>
<dbReference type="GO" id="GO:0019303">
    <property type="term" value="P:D-ribose catabolic process"/>
    <property type="evidence" value="ECO:0007669"/>
    <property type="project" value="UniProtKB-UniRule"/>
</dbReference>
<keyword evidence="5 13" id="KW-0808">Transferase</keyword>
<dbReference type="AlphaFoldDB" id="A0AAW8YFY0"/>
<dbReference type="NCBIfam" id="TIGR02152">
    <property type="entry name" value="D_ribokin_bact"/>
    <property type="match status" value="1"/>
</dbReference>
<feature type="binding site" evidence="13">
    <location>
        <position position="186"/>
    </location>
    <ligand>
        <name>ATP</name>
        <dbReference type="ChEBI" id="CHEBI:30616"/>
    </ligand>
</feature>